<comment type="caution">
    <text evidence="1">The sequence shown here is derived from an EMBL/GenBank/DDBJ whole genome shotgun (WGS) entry which is preliminary data.</text>
</comment>
<dbReference type="Proteomes" id="UP001229421">
    <property type="component" value="Unassembled WGS sequence"/>
</dbReference>
<keyword evidence="2" id="KW-1185">Reference proteome</keyword>
<organism evidence="1 2">
    <name type="scientific">Tagetes erecta</name>
    <name type="common">African marigold</name>
    <dbReference type="NCBI Taxonomy" id="13708"/>
    <lineage>
        <taxon>Eukaryota</taxon>
        <taxon>Viridiplantae</taxon>
        <taxon>Streptophyta</taxon>
        <taxon>Embryophyta</taxon>
        <taxon>Tracheophyta</taxon>
        <taxon>Spermatophyta</taxon>
        <taxon>Magnoliopsida</taxon>
        <taxon>eudicotyledons</taxon>
        <taxon>Gunneridae</taxon>
        <taxon>Pentapetalae</taxon>
        <taxon>asterids</taxon>
        <taxon>campanulids</taxon>
        <taxon>Asterales</taxon>
        <taxon>Asteraceae</taxon>
        <taxon>Asteroideae</taxon>
        <taxon>Heliantheae alliance</taxon>
        <taxon>Tageteae</taxon>
        <taxon>Tagetes</taxon>
    </lineage>
</organism>
<reference evidence="1" key="1">
    <citation type="journal article" date="2023" name="bioRxiv">
        <title>Improved chromosome-level genome assembly for marigold (Tagetes erecta).</title>
        <authorList>
            <person name="Jiang F."/>
            <person name="Yuan L."/>
            <person name="Wang S."/>
            <person name="Wang H."/>
            <person name="Xu D."/>
            <person name="Wang A."/>
            <person name="Fan W."/>
        </authorList>
    </citation>
    <scope>NUCLEOTIDE SEQUENCE</scope>
    <source>
        <strain evidence="1">WSJ</strain>
        <tissue evidence="1">Leaf</tissue>
    </source>
</reference>
<protein>
    <submittedName>
        <fullName evidence="1">Uncharacterized protein</fullName>
    </submittedName>
</protein>
<dbReference type="AlphaFoldDB" id="A0AAD8NV13"/>
<dbReference type="EMBL" id="JAUHHV010000006">
    <property type="protein sequence ID" value="KAK1421786.1"/>
    <property type="molecule type" value="Genomic_DNA"/>
</dbReference>
<proteinExistence type="predicted"/>
<evidence type="ECO:0000313" key="1">
    <source>
        <dbReference type="EMBL" id="KAK1421786.1"/>
    </source>
</evidence>
<accession>A0AAD8NV13</accession>
<sequence>MPSVLAEWHYIDGTPSTFKVGESSHSHASFPLTGEPVEVTVPALVAQCHSYDQRVRSLDQELDKLAARQHADRELIESLHARLAMTEQFSVAQQQHIHQPDLIIQEWAEEMHEYTSVFGQ</sequence>
<evidence type="ECO:0000313" key="2">
    <source>
        <dbReference type="Proteomes" id="UP001229421"/>
    </source>
</evidence>
<name>A0AAD8NV13_TARER</name>
<gene>
    <name evidence="1" type="ORF">QVD17_24417</name>
</gene>